<accession>A0AA86NV53</accession>
<dbReference type="EMBL" id="CAXDID020000056">
    <property type="protein sequence ID" value="CAL6007673.1"/>
    <property type="molecule type" value="Genomic_DNA"/>
</dbReference>
<protein>
    <submittedName>
        <fullName evidence="2">Uncharacterized protein</fullName>
    </submittedName>
</protein>
<evidence type="ECO:0000313" key="4">
    <source>
        <dbReference type="Proteomes" id="UP001642409"/>
    </source>
</evidence>
<name>A0AA86NV53_9EUKA</name>
<dbReference type="EMBL" id="CATOUU010000341">
    <property type="protein sequence ID" value="CAI9925326.1"/>
    <property type="molecule type" value="Genomic_DNA"/>
</dbReference>
<evidence type="ECO:0000313" key="2">
    <source>
        <dbReference type="EMBL" id="CAI9925326.1"/>
    </source>
</evidence>
<dbReference type="AlphaFoldDB" id="A0AA86NV53"/>
<feature type="coiled-coil region" evidence="1">
    <location>
        <begin position="490"/>
        <end position="517"/>
    </location>
</feature>
<proteinExistence type="predicted"/>
<gene>
    <name evidence="2" type="ORF">HINF_LOCUS12971</name>
    <name evidence="3" type="ORF">HINF_LOCUS20749</name>
</gene>
<keyword evidence="4" id="KW-1185">Reference proteome</keyword>
<sequence>MKEQSESKLRSIANTYFPSKKISVKEIEEKTMDLTPTLPKISKSTIKINAIQELNSLRNIQSTSFNNRQQDLQPTSSYHWQLDEESAHAEYERKVQQQCMQQTREISQNNYYDHISQEFKNYISEVQQLQQYIFLSQNYSEKQHSMIKIDALKEFMIQNMKDILNRSLNDKLNQLKRKIDQKQLNYILVFMKDYFLKQYLELLQVKRSQICYNIKSYDEITTVIRINKTDSIADIKANIFELNYSSVQAQKILSSVLLEQNQINNEEADKIQNLVKFEEIFRDLIKPLKSNAVLFKIVDYFNEIRHYWNIKLIDSSQINISINNTKDIILKLSTENCSIINQILKIVMEKRNYGQSKIIKMQILLQEENCLQETTNQSQNLSEVIQIFESLPERNIKEIIQNIFETEFDKIAMHIRNNQNQSYEQDLVTYVSHPLYPQYVQQLLTMLQNHKNADSSVLQQAEQQHIEKFKQTYIDELNCYIEKQRKQLLKHNYKFNLKEALNALEQLQQQFLQQFSKQDIVFSSFYDFNVINLKYLFSSNQSDETDIINQQIALIDLAITQLQQLKTEQTQFNNPLIYQIEFAIEMEILFKQCLHQNICNLSKILLIKCILDLRSQICLCLLDEQIVESSQTKTKQLLQQISKQTIEKITDYQNILQQQNEESVAKINEMMQIEIDFNQSIDNIPLDQVLKVTNAYLDERLQRLDEASKILKEVI</sequence>
<keyword evidence="1" id="KW-0175">Coiled coil</keyword>
<evidence type="ECO:0000313" key="3">
    <source>
        <dbReference type="EMBL" id="CAL6007673.1"/>
    </source>
</evidence>
<evidence type="ECO:0000256" key="1">
    <source>
        <dbReference type="SAM" id="Coils"/>
    </source>
</evidence>
<dbReference type="Proteomes" id="UP001642409">
    <property type="component" value="Unassembled WGS sequence"/>
</dbReference>
<reference evidence="3 4" key="2">
    <citation type="submission" date="2024-07" db="EMBL/GenBank/DDBJ databases">
        <authorList>
            <person name="Akdeniz Z."/>
        </authorList>
    </citation>
    <scope>NUCLEOTIDE SEQUENCE [LARGE SCALE GENOMIC DNA]</scope>
</reference>
<organism evidence="2">
    <name type="scientific">Hexamita inflata</name>
    <dbReference type="NCBI Taxonomy" id="28002"/>
    <lineage>
        <taxon>Eukaryota</taxon>
        <taxon>Metamonada</taxon>
        <taxon>Diplomonadida</taxon>
        <taxon>Hexamitidae</taxon>
        <taxon>Hexamitinae</taxon>
        <taxon>Hexamita</taxon>
    </lineage>
</organism>
<reference evidence="2" key="1">
    <citation type="submission" date="2023-06" db="EMBL/GenBank/DDBJ databases">
        <authorList>
            <person name="Kurt Z."/>
        </authorList>
    </citation>
    <scope>NUCLEOTIDE SEQUENCE</scope>
</reference>
<comment type="caution">
    <text evidence="2">The sequence shown here is derived from an EMBL/GenBank/DDBJ whole genome shotgun (WGS) entry which is preliminary data.</text>
</comment>